<organism evidence="2 3">
    <name type="scientific">Emydomyces testavorans</name>
    <dbReference type="NCBI Taxonomy" id="2070801"/>
    <lineage>
        <taxon>Eukaryota</taxon>
        <taxon>Fungi</taxon>
        <taxon>Dikarya</taxon>
        <taxon>Ascomycota</taxon>
        <taxon>Pezizomycotina</taxon>
        <taxon>Eurotiomycetes</taxon>
        <taxon>Eurotiomycetidae</taxon>
        <taxon>Onygenales</taxon>
        <taxon>Nannizziopsiaceae</taxon>
        <taxon>Emydomyces</taxon>
    </lineage>
</organism>
<sequence>MASTTHPLDEDYSATRQRSRRAHEEFMCLGILKNIIEKRGIDFVTVDDLRCLQEALVSSLQHRHDRPSTPVPGQTSTSTGTGNSGSGGASQFHDIISSLPWVLRKELVDFFHSDPIDDNPYVERFLRRIVNGNVPVVGTGGSQFIDLQSGRFRVLRGAEVRVRAAQAGTR</sequence>
<accession>A0AAF0INY2</accession>
<evidence type="ECO:0000313" key="2">
    <source>
        <dbReference type="EMBL" id="WEW61229.1"/>
    </source>
</evidence>
<evidence type="ECO:0000256" key="1">
    <source>
        <dbReference type="SAM" id="MobiDB-lite"/>
    </source>
</evidence>
<feature type="compositionally biased region" description="Low complexity" evidence="1">
    <location>
        <begin position="71"/>
        <end position="81"/>
    </location>
</feature>
<feature type="region of interest" description="Disordered" evidence="1">
    <location>
        <begin position="61"/>
        <end position="89"/>
    </location>
</feature>
<dbReference type="AlphaFoldDB" id="A0AAF0INY2"/>
<reference evidence="2" key="1">
    <citation type="submission" date="2023-03" db="EMBL/GenBank/DDBJ databases">
        <title>Emydomyces testavorans Genome Sequence.</title>
        <authorList>
            <person name="Hoyer L."/>
        </authorList>
    </citation>
    <scope>NUCLEOTIDE SEQUENCE</scope>
    <source>
        <strain evidence="2">16-2883</strain>
    </source>
</reference>
<gene>
    <name evidence="2" type="ORF">PRK78_006719</name>
</gene>
<evidence type="ECO:0000313" key="3">
    <source>
        <dbReference type="Proteomes" id="UP001219355"/>
    </source>
</evidence>
<protein>
    <submittedName>
        <fullName evidence="2">Uncharacterized protein</fullName>
    </submittedName>
</protein>
<dbReference type="Proteomes" id="UP001219355">
    <property type="component" value="Chromosome 4"/>
</dbReference>
<dbReference type="EMBL" id="CP120630">
    <property type="protein sequence ID" value="WEW61229.1"/>
    <property type="molecule type" value="Genomic_DNA"/>
</dbReference>
<proteinExistence type="predicted"/>
<keyword evidence="3" id="KW-1185">Reference proteome</keyword>
<name>A0AAF0INY2_9EURO</name>